<dbReference type="GO" id="GO:0015074">
    <property type="term" value="P:DNA integration"/>
    <property type="evidence" value="ECO:0007669"/>
    <property type="project" value="InterPro"/>
</dbReference>
<comment type="caution">
    <text evidence="3">The sequence shown here is derived from an EMBL/GenBank/DDBJ whole genome shotgun (WGS) entry which is preliminary data.</text>
</comment>
<dbReference type="GO" id="GO:0003676">
    <property type="term" value="F:nucleic acid binding"/>
    <property type="evidence" value="ECO:0007669"/>
    <property type="project" value="InterPro"/>
</dbReference>
<evidence type="ECO:0000313" key="4">
    <source>
        <dbReference type="Proteomes" id="UP001165082"/>
    </source>
</evidence>
<sequence length="414" mass="46499">MKGNAQRLASPKKKNRILTVPCMRKRVSLSFDRLTSDTVSSSGHKYGLVLIDNITKRAWTWLLKTKTEQEFINTVIDGKNPRRVSILSIIQGAHSDLRELHIDLHDPPHTDDWYLTPAPQTGDDSTYHPTHVGSPTTPQQGDIASQDTRLHTDNEGTFFTTLVSRALSLYGATVTRTAPYTPAQNGIVERLQGTLAAMTRAAIFHANIPKELWSDVFMMQVVHYNCCLHSSHRDLMRQAEDNPTNKIPPILLQGKSPLELDTGVKPRWERLWAPYTPGFAWTHQAPKDQPYNQKRKWDPRGRQAVVVGYLNPNMGIPAKVYVRFTDGLPLRELLDNPASDFHKIHECGHFNPDRSFSIAGETSIAQSSTILPQNKQKLQLVLSVLPKDLLDHEPSHTDTIVDASKSNPSPPNIT</sequence>
<dbReference type="AlphaFoldDB" id="A0A9W7FZD5"/>
<dbReference type="EMBL" id="BRXZ01008654">
    <property type="protein sequence ID" value="GMI29191.1"/>
    <property type="molecule type" value="Genomic_DNA"/>
</dbReference>
<dbReference type="InterPro" id="IPR039537">
    <property type="entry name" value="Retrotran_Ty1/copia-like"/>
</dbReference>
<dbReference type="InterPro" id="IPR012337">
    <property type="entry name" value="RNaseH-like_sf"/>
</dbReference>
<dbReference type="PROSITE" id="PS50994">
    <property type="entry name" value="INTEGRASE"/>
    <property type="match status" value="1"/>
</dbReference>
<dbReference type="Gene3D" id="3.30.420.10">
    <property type="entry name" value="Ribonuclease H-like superfamily/Ribonuclease H"/>
    <property type="match status" value="1"/>
</dbReference>
<dbReference type="InterPro" id="IPR036397">
    <property type="entry name" value="RNaseH_sf"/>
</dbReference>
<dbReference type="PANTHER" id="PTHR42648">
    <property type="entry name" value="TRANSPOSASE, PUTATIVE-RELATED"/>
    <property type="match status" value="1"/>
</dbReference>
<evidence type="ECO:0000313" key="3">
    <source>
        <dbReference type="EMBL" id="GMI29191.1"/>
    </source>
</evidence>
<name>A0A9W7FZD5_9STRA</name>
<feature type="non-terminal residue" evidence="3">
    <location>
        <position position="414"/>
    </location>
</feature>
<dbReference type="Proteomes" id="UP001165082">
    <property type="component" value="Unassembled WGS sequence"/>
</dbReference>
<evidence type="ECO:0000259" key="2">
    <source>
        <dbReference type="PROSITE" id="PS50994"/>
    </source>
</evidence>
<feature type="region of interest" description="Disordered" evidence="1">
    <location>
        <begin position="122"/>
        <end position="145"/>
    </location>
</feature>
<feature type="domain" description="Integrase catalytic" evidence="2">
    <location>
        <begin position="17"/>
        <end position="251"/>
    </location>
</feature>
<accession>A0A9W7FZD5</accession>
<gene>
    <name evidence="3" type="ORF">TrRE_jg5026</name>
</gene>
<dbReference type="OrthoDB" id="89233at2759"/>
<keyword evidence="4" id="KW-1185">Reference proteome</keyword>
<proteinExistence type="predicted"/>
<dbReference type="InterPro" id="IPR001584">
    <property type="entry name" value="Integrase_cat-core"/>
</dbReference>
<protein>
    <recommendedName>
        <fullName evidence="2">Integrase catalytic domain-containing protein</fullName>
    </recommendedName>
</protein>
<evidence type="ECO:0000256" key="1">
    <source>
        <dbReference type="SAM" id="MobiDB-lite"/>
    </source>
</evidence>
<organism evidence="3 4">
    <name type="scientific">Triparma retinervis</name>
    <dbReference type="NCBI Taxonomy" id="2557542"/>
    <lineage>
        <taxon>Eukaryota</taxon>
        <taxon>Sar</taxon>
        <taxon>Stramenopiles</taxon>
        <taxon>Ochrophyta</taxon>
        <taxon>Bolidophyceae</taxon>
        <taxon>Parmales</taxon>
        <taxon>Triparmaceae</taxon>
        <taxon>Triparma</taxon>
    </lineage>
</organism>
<dbReference type="SUPFAM" id="SSF53098">
    <property type="entry name" value="Ribonuclease H-like"/>
    <property type="match status" value="1"/>
</dbReference>
<feature type="region of interest" description="Disordered" evidence="1">
    <location>
        <begin position="393"/>
        <end position="414"/>
    </location>
</feature>
<dbReference type="PANTHER" id="PTHR42648:SF24">
    <property type="entry name" value="INTEGRASE CATALYTIC DOMAIN-CONTAINING PROTEIN"/>
    <property type="match status" value="1"/>
</dbReference>
<reference evidence="3" key="1">
    <citation type="submission" date="2022-07" db="EMBL/GenBank/DDBJ databases">
        <title>Genome analysis of Parmales, a sister group of diatoms, reveals the evolutionary specialization of diatoms from phago-mixotrophs to photoautotrophs.</title>
        <authorList>
            <person name="Ban H."/>
            <person name="Sato S."/>
            <person name="Yoshikawa S."/>
            <person name="Kazumasa Y."/>
            <person name="Nakamura Y."/>
            <person name="Ichinomiya M."/>
            <person name="Saitoh K."/>
            <person name="Sato N."/>
            <person name="Blanc-Mathieu R."/>
            <person name="Endo H."/>
            <person name="Kuwata A."/>
            <person name="Ogata H."/>
        </authorList>
    </citation>
    <scope>NUCLEOTIDE SEQUENCE</scope>
</reference>